<comment type="caution">
    <text evidence="3">The sequence shown here is derived from an EMBL/GenBank/DDBJ whole genome shotgun (WGS) entry which is preliminary data.</text>
</comment>
<organism evidence="3 4">
    <name type="scientific">Trapa natans</name>
    <name type="common">Water chestnut</name>
    <dbReference type="NCBI Taxonomy" id="22666"/>
    <lineage>
        <taxon>Eukaryota</taxon>
        <taxon>Viridiplantae</taxon>
        <taxon>Streptophyta</taxon>
        <taxon>Embryophyta</taxon>
        <taxon>Tracheophyta</taxon>
        <taxon>Spermatophyta</taxon>
        <taxon>Magnoliopsida</taxon>
        <taxon>eudicotyledons</taxon>
        <taxon>Gunneridae</taxon>
        <taxon>Pentapetalae</taxon>
        <taxon>rosids</taxon>
        <taxon>malvids</taxon>
        <taxon>Myrtales</taxon>
        <taxon>Lythraceae</taxon>
        <taxon>Trapa</taxon>
    </lineage>
</organism>
<keyword evidence="1" id="KW-0256">Endoplasmic reticulum</keyword>
<comment type="similarity">
    <text evidence="1">Belongs to the BCAP29/BCAP31 family.</text>
</comment>
<proteinExistence type="inferred from homology"/>
<dbReference type="PANTHER" id="PTHR12701:SF18">
    <property type="entry name" value="ENDOPLASMIC RETICULUM TRANSMEMBRANE PROTEIN"/>
    <property type="match status" value="1"/>
</dbReference>
<feature type="compositionally biased region" description="Polar residues" evidence="2">
    <location>
        <begin position="183"/>
        <end position="205"/>
    </location>
</feature>
<keyword evidence="1" id="KW-1133">Transmembrane helix</keyword>
<dbReference type="Gene3D" id="1.20.5.110">
    <property type="match status" value="1"/>
</dbReference>
<comment type="subcellular location">
    <subcellularLocation>
        <location evidence="1">Endoplasmic reticulum membrane</location>
        <topology evidence="1">Multi-pass membrane protein</topology>
    </subcellularLocation>
</comment>
<keyword evidence="4" id="KW-1185">Reference proteome</keyword>
<evidence type="ECO:0000256" key="1">
    <source>
        <dbReference type="RuleBase" id="RU367026"/>
    </source>
</evidence>
<dbReference type="Proteomes" id="UP001346149">
    <property type="component" value="Unassembled WGS sequence"/>
</dbReference>
<feature type="transmembrane region" description="Helical" evidence="1">
    <location>
        <begin position="43"/>
        <end position="62"/>
    </location>
</feature>
<dbReference type="InterPro" id="IPR008417">
    <property type="entry name" value="BAP29/BAP31"/>
</dbReference>
<evidence type="ECO:0000313" key="3">
    <source>
        <dbReference type="EMBL" id="KAK4793303.1"/>
    </source>
</evidence>
<dbReference type="GO" id="GO:0070973">
    <property type="term" value="P:protein localization to endoplasmic reticulum exit site"/>
    <property type="evidence" value="ECO:0007669"/>
    <property type="project" value="UniProtKB-UniRule"/>
</dbReference>
<keyword evidence="1" id="KW-0813">Transport</keyword>
<dbReference type="EMBL" id="JAXQNO010000008">
    <property type="protein sequence ID" value="KAK4793303.1"/>
    <property type="molecule type" value="Genomic_DNA"/>
</dbReference>
<accession>A0AAN7LQF7</accession>
<keyword evidence="1" id="KW-0653">Protein transport</keyword>
<dbReference type="GO" id="GO:0006886">
    <property type="term" value="P:intracellular protein transport"/>
    <property type="evidence" value="ECO:0007669"/>
    <property type="project" value="UniProtKB-UniRule"/>
</dbReference>
<protein>
    <recommendedName>
        <fullName evidence="1">Endoplasmic reticulum transmembrane protein</fullName>
    </recommendedName>
</protein>
<name>A0AAN7LQF7_TRANT</name>
<reference evidence="3 4" key="1">
    <citation type="journal article" date="2023" name="Hortic Res">
        <title>Pangenome of water caltrop reveals structural variations and asymmetric subgenome divergence after allopolyploidization.</title>
        <authorList>
            <person name="Zhang X."/>
            <person name="Chen Y."/>
            <person name="Wang L."/>
            <person name="Yuan Y."/>
            <person name="Fang M."/>
            <person name="Shi L."/>
            <person name="Lu R."/>
            <person name="Comes H.P."/>
            <person name="Ma Y."/>
            <person name="Chen Y."/>
            <person name="Huang G."/>
            <person name="Zhou Y."/>
            <person name="Zheng Z."/>
            <person name="Qiu Y."/>
        </authorList>
    </citation>
    <scope>NUCLEOTIDE SEQUENCE [LARGE SCALE GENOMIC DNA]</scope>
    <source>
        <strain evidence="3">F231</strain>
    </source>
</reference>
<dbReference type="GO" id="GO:0006888">
    <property type="term" value="P:endoplasmic reticulum to Golgi vesicle-mediated transport"/>
    <property type="evidence" value="ECO:0007669"/>
    <property type="project" value="UniProtKB-UniRule"/>
</dbReference>
<sequence>MIELLYPLIFSEMVVILVLLFRTPLRNLLIVLLDKLKRGKGQIVASTVAVTVLVVFVSRVYTQVQIARSVSDPLAVNPTDQVMMAWGMLETSLMGFALFLALMIDRLHHYIRELDMLRKALKVTKQQSRAADNMKSGEELKALKEDTASLRANMGSLESDREEKVKEAKATKAEVDALKKQSEGLNTENQNLQSQLQSADKTLSSSDEKKSL</sequence>
<evidence type="ECO:0000256" key="2">
    <source>
        <dbReference type="SAM" id="MobiDB-lite"/>
    </source>
</evidence>
<feature type="region of interest" description="Disordered" evidence="2">
    <location>
        <begin position="175"/>
        <end position="212"/>
    </location>
</feature>
<feature type="transmembrane region" description="Helical" evidence="1">
    <location>
        <begin position="82"/>
        <end position="104"/>
    </location>
</feature>
<keyword evidence="1" id="KW-0472">Membrane</keyword>
<dbReference type="AlphaFoldDB" id="A0AAN7LQF7"/>
<dbReference type="GO" id="GO:0005789">
    <property type="term" value="C:endoplasmic reticulum membrane"/>
    <property type="evidence" value="ECO:0007669"/>
    <property type="project" value="UniProtKB-SubCell"/>
</dbReference>
<keyword evidence="1" id="KW-0931">ER-Golgi transport</keyword>
<feature type="transmembrane region" description="Helical" evidence="1">
    <location>
        <begin position="6"/>
        <end position="22"/>
    </location>
</feature>
<gene>
    <name evidence="3" type="ORF">SAY86_023738</name>
</gene>
<evidence type="ECO:0000313" key="4">
    <source>
        <dbReference type="Proteomes" id="UP001346149"/>
    </source>
</evidence>
<keyword evidence="1" id="KW-0812">Transmembrane</keyword>
<dbReference type="PANTHER" id="PTHR12701">
    <property type="entry name" value="BCR-ASSOCIATED PROTEIN, BAP"/>
    <property type="match status" value="1"/>
</dbReference>
<comment type="function">
    <text evidence="1">May play a role in anterograde transport of membrane proteins from the endoplasmic reticulum to the Golgi.</text>
</comment>